<dbReference type="AlphaFoldDB" id="A0A4Y3HYV6"/>
<gene>
    <name evidence="2" type="ORF">VIN01S_31010</name>
</gene>
<feature type="transmembrane region" description="Helical" evidence="1">
    <location>
        <begin position="373"/>
        <end position="390"/>
    </location>
</feature>
<feature type="transmembrane region" description="Helical" evidence="1">
    <location>
        <begin position="21"/>
        <end position="40"/>
    </location>
</feature>
<feature type="transmembrane region" description="Helical" evidence="1">
    <location>
        <begin position="322"/>
        <end position="342"/>
    </location>
</feature>
<name>A0A4Y3HYV6_9VIBR</name>
<feature type="transmembrane region" description="Helical" evidence="1">
    <location>
        <begin position="76"/>
        <end position="98"/>
    </location>
</feature>
<feature type="transmembrane region" description="Helical" evidence="1">
    <location>
        <begin position="169"/>
        <end position="187"/>
    </location>
</feature>
<sequence>MKIKLYEKSEHISKINLARGTMIISLSFFLVSLFHALVIVDIDLTDLIVLLLCYAPVLIISFFFMQRNVNIKLPDINIIIIFWCIGLIGKLTSRSAYIKALIDTGSVYAVRNMESLSGGGWYSFLSIFFYPAFILIIICGIKYKFNLIFYVLSISLLIVDLLFLSMRMIPVYILLIAMLISFSSNSIKTSAKRICVFVLLFIPVFMITTQNKSSQGESLDWNNHLKHTISTQVVGIRQDILDVDKPDIVSAAIFLSHYLYHSTGEFSHYLKSQNLNLSDPNLLRLKNQFCPVLKCDYEEKIREIDSRYGVYKTFNYSLISDFGLYFCISFYTLLLIFLSIYFKQRYYSCLHIVIASVVILSPIENFLYTGLGLLQFGIIFVIVISSHVLTTSRDHKK</sequence>
<comment type="caution">
    <text evidence="2">The sequence shown here is derived from an EMBL/GenBank/DDBJ whole genome shotgun (WGS) entry which is preliminary data.</text>
</comment>
<dbReference type="Proteomes" id="UP000318717">
    <property type="component" value="Unassembled WGS sequence"/>
</dbReference>
<feature type="transmembrane region" description="Helical" evidence="1">
    <location>
        <begin position="145"/>
        <end position="163"/>
    </location>
</feature>
<reference evidence="2 3" key="1">
    <citation type="submission" date="2019-06" db="EMBL/GenBank/DDBJ databases">
        <title>Whole genome shotgun sequence of Vibrio inusitatus NBRC 102082.</title>
        <authorList>
            <person name="Hosoyama A."/>
            <person name="Uohara A."/>
            <person name="Ohji S."/>
            <person name="Ichikawa N."/>
        </authorList>
    </citation>
    <scope>NUCLEOTIDE SEQUENCE [LARGE SCALE GENOMIC DNA]</scope>
    <source>
        <strain evidence="2 3">NBRC 102082</strain>
    </source>
</reference>
<evidence type="ECO:0000256" key="1">
    <source>
        <dbReference type="SAM" id="Phobius"/>
    </source>
</evidence>
<proteinExistence type="predicted"/>
<evidence type="ECO:0000313" key="3">
    <source>
        <dbReference type="Proteomes" id="UP000318717"/>
    </source>
</evidence>
<dbReference type="EMBL" id="BJLF01000018">
    <property type="protein sequence ID" value="GEA52297.1"/>
    <property type="molecule type" value="Genomic_DNA"/>
</dbReference>
<keyword evidence="1" id="KW-0812">Transmembrane</keyword>
<keyword evidence="1" id="KW-1133">Transmembrane helix</keyword>
<evidence type="ECO:0000313" key="2">
    <source>
        <dbReference type="EMBL" id="GEA52297.1"/>
    </source>
</evidence>
<keyword evidence="1" id="KW-0472">Membrane</keyword>
<evidence type="ECO:0008006" key="4">
    <source>
        <dbReference type="Google" id="ProtNLM"/>
    </source>
</evidence>
<feature type="transmembrane region" description="Helical" evidence="1">
    <location>
        <begin position="194"/>
        <end position="211"/>
    </location>
</feature>
<feature type="transmembrane region" description="Helical" evidence="1">
    <location>
        <begin position="118"/>
        <end position="138"/>
    </location>
</feature>
<protein>
    <recommendedName>
        <fullName evidence="4">O-antigen polymerase</fullName>
    </recommendedName>
</protein>
<dbReference type="RefSeq" id="WP_141346747.1">
    <property type="nucleotide sequence ID" value="NZ_BJLF01000018.1"/>
</dbReference>
<accession>A0A4Y3HYV6</accession>
<feature type="transmembrane region" description="Helical" evidence="1">
    <location>
        <begin position="46"/>
        <end position="64"/>
    </location>
</feature>
<organism evidence="2 3">
    <name type="scientific">Vibrio inusitatus NBRC 102082</name>
    <dbReference type="NCBI Taxonomy" id="1219070"/>
    <lineage>
        <taxon>Bacteria</taxon>
        <taxon>Pseudomonadati</taxon>
        <taxon>Pseudomonadota</taxon>
        <taxon>Gammaproteobacteria</taxon>
        <taxon>Vibrionales</taxon>
        <taxon>Vibrionaceae</taxon>
        <taxon>Vibrio</taxon>
    </lineage>
</organism>
<feature type="transmembrane region" description="Helical" evidence="1">
    <location>
        <begin position="349"/>
        <end position="367"/>
    </location>
</feature>
<keyword evidence="3" id="KW-1185">Reference proteome</keyword>